<feature type="compositionally biased region" description="Basic and acidic residues" evidence="1">
    <location>
        <begin position="48"/>
        <end position="71"/>
    </location>
</feature>
<evidence type="ECO:0000313" key="2">
    <source>
        <dbReference type="EMBL" id="ELW68135.1"/>
    </source>
</evidence>
<dbReference type="AlphaFoldDB" id="L9KYW5"/>
<gene>
    <name evidence="2" type="ORF">TREES_T100003922</name>
</gene>
<reference evidence="3" key="2">
    <citation type="journal article" date="2013" name="Nat. Commun.">
        <title>Genome of the Chinese tree shrew.</title>
        <authorList>
            <person name="Fan Y."/>
            <person name="Huang Z.Y."/>
            <person name="Cao C.C."/>
            <person name="Chen C.S."/>
            <person name="Chen Y.X."/>
            <person name="Fan D.D."/>
            <person name="He J."/>
            <person name="Hou H.L."/>
            <person name="Hu L."/>
            <person name="Hu X.T."/>
            <person name="Jiang X.T."/>
            <person name="Lai R."/>
            <person name="Lang Y.S."/>
            <person name="Liang B."/>
            <person name="Liao S.G."/>
            <person name="Mu D."/>
            <person name="Ma Y.Y."/>
            <person name="Niu Y.Y."/>
            <person name="Sun X.Q."/>
            <person name="Xia J.Q."/>
            <person name="Xiao J."/>
            <person name="Xiong Z.Q."/>
            <person name="Xu L."/>
            <person name="Yang L."/>
            <person name="Zhang Y."/>
            <person name="Zhao W."/>
            <person name="Zhao X.D."/>
            <person name="Zheng Y.T."/>
            <person name="Zhou J.M."/>
            <person name="Zhu Y.B."/>
            <person name="Zhang G.J."/>
            <person name="Wang J."/>
            <person name="Yao Y.G."/>
        </authorList>
    </citation>
    <scope>NUCLEOTIDE SEQUENCE [LARGE SCALE GENOMIC DNA]</scope>
</reference>
<reference evidence="3" key="1">
    <citation type="submission" date="2012-07" db="EMBL/GenBank/DDBJ databases">
        <title>Genome of the Chinese tree shrew, a rising model animal genetically related to primates.</title>
        <authorList>
            <person name="Zhang G."/>
            <person name="Fan Y."/>
            <person name="Yao Y."/>
            <person name="Huang Z."/>
        </authorList>
    </citation>
    <scope>NUCLEOTIDE SEQUENCE [LARGE SCALE GENOMIC DNA]</scope>
</reference>
<evidence type="ECO:0000256" key="1">
    <source>
        <dbReference type="SAM" id="MobiDB-lite"/>
    </source>
</evidence>
<accession>L9KYW5</accession>
<name>L9KYW5_TUPCH</name>
<feature type="region of interest" description="Disordered" evidence="1">
    <location>
        <begin position="46"/>
        <end position="76"/>
    </location>
</feature>
<dbReference type="Proteomes" id="UP000011518">
    <property type="component" value="Unassembled WGS sequence"/>
</dbReference>
<keyword evidence="3" id="KW-1185">Reference proteome</keyword>
<feature type="region of interest" description="Disordered" evidence="1">
    <location>
        <begin position="212"/>
        <end position="233"/>
    </location>
</feature>
<dbReference type="InParanoid" id="L9KYW5"/>
<organism evidence="2 3">
    <name type="scientific">Tupaia chinensis</name>
    <name type="common">Chinese tree shrew</name>
    <name type="synonym">Tupaia belangeri chinensis</name>
    <dbReference type="NCBI Taxonomy" id="246437"/>
    <lineage>
        <taxon>Eukaryota</taxon>
        <taxon>Metazoa</taxon>
        <taxon>Chordata</taxon>
        <taxon>Craniata</taxon>
        <taxon>Vertebrata</taxon>
        <taxon>Euteleostomi</taxon>
        <taxon>Mammalia</taxon>
        <taxon>Eutheria</taxon>
        <taxon>Euarchontoglires</taxon>
        <taxon>Scandentia</taxon>
        <taxon>Tupaiidae</taxon>
        <taxon>Tupaia</taxon>
    </lineage>
</organism>
<dbReference type="EMBL" id="KB320579">
    <property type="protein sequence ID" value="ELW68135.1"/>
    <property type="molecule type" value="Genomic_DNA"/>
</dbReference>
<evidence type="ECO:0000313" key="3">
    <source>
        <dbReference type="Proteomes" id="UP000011518"/>
    </source>
</evidence>
<sequence length="263" mass="28778">MLQREDFVLRKPITCRFRPLTERRKWETSHDVGRCYLPGRSQLRSHMGAREPHHTQLQDEGAARRARRDVGRGTSDGGVLRGSTLCELRGTRPCPCYLPESVTCLRETASVWSAGVRARACRLVISEQVIPCQAQEEDAGQAWAGAGLEGSSWVYLPRCVPGVSPSAQSHVHGSHRVCRATSLGATPSTRSHIPGASLVLGSMSRELTRCLEPHPGSRPGARNHELGPELVPGATPREPTCVWVTALPPWMTALIVTEWDSAV</sequence>
<protein>
    <submittedName>
        <fullName evidence="2">Uncharacterized protein</fullName>
    </submittedName>
</protein>
<proteinExistence type="predicted"/>